<evidence type="ECO:0000256" key="6">
    <source>
        <dbReference type="RuleBase" id="RU361259"/>
    </source>
</evidence>
<dbReference type="KEGG" id="sth:STH2713"/>
<evidence type="ECO:0000256" key="1">
    <source>
        <dbReference type="ARBA" id="ARBA00006890"/>
    </source>
</evidence>
<keyword evidence="9" id="KW-1185">Reference proteome</keyword>
<keyword evidence="4 6" id="KW-0548">Nucleotidyltransferase</keyword>
<dbReference type="EMBL" id="AP006840">
    <property type="protein sequence ID" value="BAD41698.1"/>
    <property type="molecule type" value="Genomic_DNA"/>
</dbReference>
<dbReference type="CDD" id="cd02541">
    <property type="entry name" value="UGPase_prokaryotic"/>
    <property type="match status" value="1"/>
</dbReference>
<evidence type="ECO:0000256" key="3">
    <source>
        <dbReference type="ARBA" id="ARBA00022679"/>
    </source>
</evidence>
<dbReference type="GO" id="GO:0003983">
    <property type="term" value="F:UTP:glucose-1-phosphate uridylyltransferase activity"/>
    <property type="evidence" value="ECO:0007669"/>
    <property type="project" value="UniProtKB-EC"/>
</dbReference>
<reference evidence="8 9" key="1">
    <citation type="journal article" date="2004" name="Nucleic Acids Res.">
        <title>Genome sequence of Symbiobacterium thermophilum, an uncultivable bacterium that depends on microbial commensalism.</title>
        <authorList>
            <person name="Ueda K."/>
            <person name="Yamashita A."/>
            <person name="Ishikawa J."/>
            <person name="Shimada M."/>
            <person name="Watsuji T."/>
            <person name="Morimura K."/>
            <person name="Ikeda H."/>
            <person name="Hattori M."/>
            <person name="Beppu T."/>
        </authorList>
    </citation>
    <scope>NUCLEOTIDE SEQUENCE [LARGE SCALE GENOMIC DNA]</scope>
    <source>
        <strain evidence="9">T / IAM 14863</strain>
    </source>
</reference>
<evidence type="ECO:0000259" key="7">
    <source>
        <dbReference type="Pfam" id="PF00483"/>
    </source>
</evidence>
<comment type="similarity">
    <text evidence="1 6">Belongs to the UDPGP type 2 family.</text>
</comment>
<protein>
    <recommendedName>
        <fullName evidence="2 6">UTP--glucose-1-phosphate uridylyltransferase</fullName>
        <ecNumber evidence="2 6">2.7.7.9</ecNumber>
    </recommendedName>
    <alternativeName>
        <fullName evidence="6">UDP-glucose pyrophosphorylase</fullName>
    </alternativeName>
</protein>
<evidence type="ECO:0000313" key="8">
    <source>
        <dbReference type="EMBL" id="BAD41698.1"/>
    </source>
</evidence>
<dbReference type="NCBIfam" id="TIGR01099">
    <property type="entry name" value="galU"/>
    <property type="match status" value="1"/>
</dbReference>
<dbReference type="InterPro" id="IPR005835">
    <property type="entry name" value="NTP_transferase_dom"/>
</dbReference>
<dbReference type="SUPFAM" id="SSF53448">
    <property type="entry name" value="Nucleotide-diphospho-sugar transferases"/>
    <property type="match status" value="1"/>
</dbReference>
<dbReference type="GO" id="GO:0006011">
    <property type="term" value="P:UDP-alpha-D-glucose metabolic process"/>
    <property type="evidence" value="ECO:0007669"/>
    <property type="project" value="InterPro"/>
</dbReference>
<evidence type="ECO:0000256" key="4">
    <source>
        <dbReference type="ARBA" id="ARBA00022695"/>
    </source>
</evidence>
<dbReference type="eggNOG" id="COG1210">
    <property type="taxonomic scope" value="Bacteria"/>
</dbReference>
<name>Q67KU8_SYMTH</name>
<feature type="domain" description="Nucleotidyl transferase" evidence="7">
    <location>
        <begin position="6"/>
        <end position="265"/>
    </location>
</feature>
<dbReference type="Proteomes" id="UP000000417">
    <property type="component" value="Chromosome"/>
</dbReference>
<dbReference type="Pfam" id="PF00483">
    <property type="entry name" value="NTP_transferase"/>
    <property type="match status" value="1"/>
</dbReference>
<evidence type="ECO:0000256" key="5">
    <source>
        <dbReference type="ARBA" id="ARBA00048128"/>
    </source>
</evidence>
<accession>Q67KU8</accession>
<dbReference type="InterPro" id="IPR005771">
    <property type="entry name" value="GalU_uridylyltTrfase_bac/arc"/>
</dbReference>
<sequence>MMRVRKAVIPAAGLGTRFLPATKAQPKEMLPLVDKPIIQYVVEEAVASGIEDIIIVTSRGKRAIEDHFDRNLELELMLEGRNGELLAAVRRLSDMADIHFIRQKQPMGLGHAVYQARRHVGNEPFAVLLGDEVFIGATPCLKQLIDTYEETGGSVIAVRPVPLEEVSRYGVIAPEPAGERLHRAVDLVEKPSVTKAPSNLAIVGRYVLDPAIFEILSDLPPGRNGEIQLTDGLRELNRFSQVYAYEPAVKRYDVGEKLGFIQATIELALERNELADGLRVYLEDLVAGRPTANT</sequence>
<dbReference type="EC" id="2.7.7.9" evidence="2 6"/>
<keyword evidence="3 6" id="KW-0808">Transferase</keyword>
<dbReference type="HOGENOM" id="CLU_029499_1_2_9"/>
<proteinExistence type="inferred from homology"/>
<gene>
    <name evidence="8" type="ordered locus">STH2713</name>
</gene>
<evidence type="ECO:0000313" key="9">
    <source>
        <dbReference type="Proteomes" id="UP000000417"/>
    </source>
</evidence>
<dbReference type="PANTHER" id="PTHR43197:SF1">
    <property type="entry name" value="UTP--GLUCOSE-1-PHOSPHATE URIDYLYLTRANSFERASE"/>
    <property type="match status" value="1"/>
</dbReference>
<organism evidence="8 9">
    <name type="scientific">Symbiobacterium thermophilum (strain DSM 24528 / JCM 14929 / IAM 14863 / T)</name>
    <dbReference type="NCBI Taxonomy" id="292459"/>
    <lineage>
        <taxon>Bacteria</taxon>
        <taxon>Bacillati</taxon>
        <taxon>Bacillota</taxon>
        <taxon>Clostridia</taxon>
        <taxon>Eubacteriales</taxon>
        <taxon>Symbiobacteriaceae</taxon>
        <taxon>Symbiobacterium</taxon>
    </lineage>
</organism>
<dbReference type="STRING" id="292459.STH2713"/>
<dbReference type="AlphaFoldDB" id="Q67KU8"/>
<evidence type="ECO:0000256" key="2">
    <source>
        <dbReference type="ARBA" id="ARBA00012415"/>
    </source>
</evidence>
<dbReference type="PANTHER" id="PTHR43197">
    <property type="entry name" value="UTP--GLUCOSE-1-PHOSPHATE URIDYLYLTRANSFERASE"/>
    <property type="match status" value="1"/>
</dbReference>
<comment type="catalytic activity">
    <reaction evidence="5 6">
        <text>alpha-D-glucose 1-phosphate + UTP + H(+) = UDP-alpha-D-glucose + diphosphate</text>
        <dbReference type="Rhea" id="RHEA:19889"/>
        <dbReference type="ChEBI" id="CHEBI:15378"/>
        <dbReference type="ChEBI" id="CHEBI:33019"/>
        <dbReference type="ChEBI" id="CHEBI:46398"/>
        <dbReference type="ChEBI" id="CHEBI:58601"/>
        <dbReference type="ChEBI" id="CHEBI:58885"/>
        <dbReference type="EC" id="2.7.7.9"/>
    </reaction>
</comment>
<dbReference type="InterPro" id="IPR029044">
    <property type="entry name" value="Nucleotide-diphossugar_trans"/>
</dbReference>
<dbReference type="Gene3D" id="3.90.550.10">
    <property type="entry name" value="Spore Coat Polysaccharide Biosynthesis Protein SpsA, Chain A"/>
    <property type="match status" value="1"/>
</dbReference>